<proteinExistence type="predicted"/>
<dbReference type="EMBL" id="JBHTEC010000001">
    <property type="protein sequence ID" value="MFD0286455.1"/>
    <property type="molecule type" value="Genomic_DNA"/>
</dbReference>
<comment type="caution">
    <text evidence="1">The sequence shown here is derived from an EMBL/GenBank/DDBJ whole genome shotgun (WGS) entry which is preliminary data.</text>
</comment>
<organism evidence="1 2">
    <name type="scientific">Streptomyces lutosisoli</name>
    <dbReference type="NCBI Taxonomy" id="2665721"/>
    <lineage>
        <taxon>Bacteria</taxon>
        <taxon>Bacillati</taxon>
        <taxon>Actinomycetota</taxon>
        <taxon>Actinomycetes</taxon>
        <taxon>Kitasatosporales</taxon>
        <taxon>Streptomycetaceae</taxon>
        <taxon>Streptomyces</taxon>
    </lineage>
</organism>
<sequence length="240" mass="26174">MMNVNGYASLFPDGMHVEQLLIDGWARCSTMSHMAAHLMAYEVGDEDLVCAASHVEVEAAQDAFGELTDLGMWPVFRIPLKGGAAIAVIYRNFEDDPGVDYVLEPGADQPLLRLAAIGGEYFGPGIALSELHWIVRHGALLPDDVAKSKALLLLLPMVGDMDRGESRLEDLGLVLSSTSSWTNAERFINDFLDDHPLWESVTWASSGEILLCNGEHSPRNPASSFALPLHALQRVGSIFE</sequence>
<evidence type="ECO:0000313" key="1">
    <source>
        <dbReference type="EMBL" id="MFD0286455.1"/>
    </source>
</evidence>
<reference evidence="2" key="1">
    <citation type="journal article" date="2019" name="Int. J. Syst. Evol. Microbiol.">
        <title>The Global Catalogue of Microorganisms (GCM) 10K type strain sequencing project: providing services to taxonomists for standard genome sequencing and annotation.</title>
        <authorList>
            <consortium name="The Broad Institute Genomics Platform"/>
            <consortium name="The Broad Institute Genome Sequencing Center for Infectious Disease"/>
            <person name="Wu L."/>
            <person name="Ma J."/>
        </authorList>
    </citation>
    <scope>NUCLEOTIDE SEQUENCE [LARGE SCALE GENOMIC DNA]</scope>
    <source>
        <strain evidence="2">CGMCC 4.7198</strain>
    </source>
</reference>
<dbReference type="RefSeq" id="WP_381264513.1">
    <property type="nucleotide sequence ID" value="NZ_JBHTBI010000105.1"/>
</dbReference>
<name>A0ABW2VT01_9ACTN</name>
<dbReference type="Proteomes" id="UP001596957">
    <property type="component" value="Unassembled WGS sequence"/>
</dbReference>
<protein>
    <submittedName>
        <fullName evidence="1">Uncharacterized protein</fullName>
    </submittedName>
</protein>
<keyword evidence="2" id="KW-1185">Reference proteome</keyword>
<accession>A0ABW2VT01</accession>
<gene>
    <name evidence="1" type="ORF">ACFQZP_33175</name>
</gene>
<evidence type="ECO:0000313" key="2">
    <source>
        <dbReference type="Proteomes" id="UP001596957"/>
    </source>
</evidence>